<keyword evidence="4" id="KW-1185">Reference proteome</keyword>
<dbReference type="Gene3D" id="3.30.70.270">
    <property type="match status" value="2"/>
</dbReference>
<reference evidence="3" key="1">
    <citation type="submission" date="2021-03" db="EMBL/GenBank/DDBJ databases">
        <title>Draft genome sequence of rust myrtle Austropuccinia psidii MF-1, a brazilian biotype.</title>
        <authorList>
            <person name="Quecine M.C."/>
            <person name="Pachon D.M.R."/>
            <person name="Bonatelli M.L."/>
            <person name="Correr F.H."/>
            <person name="Franceschini L.M."/>
            <person name="Leite T.F."/>
            <person name="Margarido G.R.A."/>
            <person name="Almeida C.A."/>
            <person name="Ferrarezi J.A."/>
            <person name="Labate C.A."/>
        </authorList>
    </citation>
    <scope>NUCLEOTIDE SEQUENCE</scope>
    <source>
        <strain evidence="3">MF-1</strain>
    </source>
</reference>
<name>A0A9Q3C9W7_9BASI</name>
<dbReference type="Pfam" id="PF17919">
    <property type="entry name" value="RT_RNaseH_2"/>
    <property type="match status" value="1"/>
</dbReference>
<evidence type="ECO:0000259" key="2">
    <source>
        <dbReference type="PROSITE" id="PS50878"/>
    </source>
</evidence>
<evidence type="ECO:0000313" key="4">
    <source>
        <dbReference type="Proteomes" id="UP000765509"/>
    </source>
</evidence>
<dbReference type="InterPro" id="IPR050951">
    <property type="entry name" value="Retrovirus_Pol_polyprotein"/>
</dbReference>
<dbReference type="AlphaFoldDB" id="A0A9Q3C9W7"/>
<sequence>MNQLLNVFNGSSIFSRIDLLGAYNLLRIKEDDEHLTSLRTKYGNFEYLVMPFKLTNSPASFQNLANDLFQDLLDVYVVVYLDDIMAFSKYEEEHVTHVSTVLSTLRANNLFSKASKCLFYVSSVEYLGYDFSSEGLKMDQEKVQQILNWPPPTNLKALQSFLGCANFYRHFIKNYSKKNSSLTSFLKKYSCFSLNEEALSQFHQLKEAFTTDPVLSHFNPSLPTIVETDAPDYALGAILSQVSDSGKHHIAFDS</sequence>
<comment type="caution">
    <text evidence="3">The sequence shown here is derived from an EMBL/GenBank/DDBJ whole genome shotgun (WGS) entry which is preliminary data.</text>
</comment>
<dbReference type="CDD" id="cd01647">
    <property type="entry name" value="RT_LTR"/>
    <property type="match status" value="1"/>
</dbReference>
<evidence type="ECO:0000313" key="3">
    <source>
        <dbReference type="EMBL" id="MBW0479158.1"/>
    </source>
</evidence>
<dbReference type="PANTHER" id="PTHR37984">
    <property type="entry name" value="PROTEIN CBG26694"/>
    <property type="match status" value="1"/>
</dbReference>
<dbReference type="OrthoDB" id="41323at2759"/>
<evidence type="ECO:0000256" key="1">
    <source>
        <dbReference type="ARBA" id="ARBA00023268"/>
    </source>
</evidence>
<feature type="domain" description="Reverse transcriptase" evidence="2">
    <location>
        <begin position="1"/>
        <end position="131"/>
    </location>
</feature>
<dbReference type="InterPro" id="IPR043128">
    <property type="entry name" value="Rev_trsase/Diguanyl_cyclase"/>
</dbReference>
<dbReference type="PROSITE" id="PS50878">
    <property type="entry name" value="RT_POL"/>
    <property type="match status" value="1"/>
</dbReference>
<dbReference type="Proteomes" id="UP000765509">
    <property type="component" value="Unassembled WGS sequence"/>
</dbReference>
<keyword evidence="1" id="KW-0511">Multifunctional enzyme</keyword>
<dbReference type="SUPFAM" id="SSF56672">
    <property type="entry name" value="DNA/RNA polymerases"/>
    <property type="match status" value="1"/>
</dbReference>
<dbReference type="FunFam" id="3.30.70.270:FF:000020">
    <property type="entry name" value="Transposon Tf2-6 polyprotein-like Protein"/>
    <property type="match status" value="1"/>
</dbReference>
<protein>
    <recommendedName>
        <fullName evidence="2">Reverse transcriptase domain-containing protein</fullName>
    </recommendedName>
</protein>
<organism evidence="3 4">
    <name type="scientific">Austropuccinia psidii MF-1</name>
    <dbReference type="NCBI Taxonomy" id="1389203"/>
    <lineage>
        <taxon>Eukaryota</taxon>
        <taxon>Fungi</taxon>
        <taxon>Dikarya</taxon>
        <taxon>Basidiomycota</taxon>
        <taxon>Pucciniomycotina</taxon>
        <taxon>Pucciniomycetes</taxon>
        <taxon>Pucciniales</taxon>
        <taxon>Sphaerophragmiaceae</taxon>
        <taxon>Austropuccinia</taxon>
    </lineage>
</organism>
<gene>
    <name evidence="3" type="ORF">O181_018873</name>
</gene>
<dbReference type="GO" id="GO:0003824">
    <property type="term" value="F:catalytic activity"/>
    <property type="evidence" value="ECO:0007669"/>
    <property type="project" value="UniProtKB-KW"/>
</dbReference>
<dbReference type="EMBL" id="AVOT02005482">
    <property type="protein sequence ID" value="MBW0479158.1"/>
    <property type="molecule type" value="Genomic_DNA"/>
</dbReference>
<dbReference type="InterPro" id="IPR041577">
    <property type="entry name" value="RT_RNaseH_2"/>
</dbReference>
<dbReference type="Pfam" id="PF00078">
    <property type="entry name" value="RVT_1"/>
    <property type="match status" value="1"/>
</dbReference>
<dbReference type="InterPro" id="IPR043502">
    <property type="entry name" value="DNA/RNA_pol_sf"/>
</dbReference>
<dbReference type="PANTHER" id="PTHR37984:SF5">
    <property type="entry name" value="PROTEIN NYNRIN-LIKE"/>
    <property type="match status" value="1"/>
</dbReference>
<dbReference type="InterPro" id="IPR000477">
    <property type="entry name" value="RT_dom"/>
</dbReference>
<accession>A0A9Q3C9W7</accession>
<proteinExistence type="predicted"/>